<dbReference type="GO" id="GO:0016787">
    <property type="term" value="F:hydrolase activity"/>
    <property type="evidence" value="ECO:0007669"/>
    <property type="project" value="UniProtKB-KW"/>
</dbReference>
<dbReference type="PANTHER" id="PTHR20935">
    <property type="entry name" value="PHOSPHOGLYCERATE MUTASE-RELATED"/>
    <property type="match status" value="1"/>
</dbReference>
<dbReference type="Pfam" id="PF00300">
    <property type="entry name" value="His_Phos_1"/>
    <property type="match status" value="1"/>
</dbReference>
<comment type="caution">
    <text evidence="2">The sequence shown here is derived from an EMBL/GenBank/DDBJ whole genome shotgun (WGS) entry which is preliminary data.</text>
</comment>
<dbReference type="Proteomes" id="UP000262172">
    <property type="component" value="Unassembled WGS sequence"/>
</dbReference>
<dbReference type="AlphaFoldDB" id="A0A371NTD3"/>
<dbReference type="InterPro" id="IPR029033">
    <property type="entry name" value="His_PPase_superfam"/>
</dbReference>
<dbReference type="Gene3D" id="3.40.50.1240">
    <property type="entry name" value="Phosphoglycerate mutase-like"/>
    <property type="match status" value="1"/>
</dbReference>
<protein>
    <submittedName>
        <fullName evidence="2">Histidine phosphatase family protein</fullName>
    </submittedName>
</protein>
<sequence>MRPSQILWKTARMDRILLVRHAQAHGHDDADPALSTVGEQQAALLAERLADEPIVRVLSSPRRRAQQTSTAIAERAGLRAEVASLLDDRTPMPSAGRWSDYPEHRWGWLRETPAEEQDEDGVELRSAWTRLNGMLGEDGPAGGTLLIVTHAFVIGSFVASALSAPPSAWMLLPIGNASITEMQRRSNGEIAVVRVNDSGHL</sequence>
<evidence type="ECO:0000313" key="3">
    <source>
        <dbReference type="Proteomes" id="UP000262172"/>
    </source>
</evidence>
<dbReference type="CDD" id="cd07067">
    <property type="entry name" value="HP_PGM_like"/>
    <property type="match status" value="1"/>
</dbReference>
<dbReference type="SUPFAM" id="SSF53254">
    <property type="entry name" value="Phosphoglycerate mutase-like"/>
    <property type="match status" value="1"/>
</dbReference>
<dbReference type="InterPro" id="IPR013078">
    <property type="entry name" value="His_Pase_superF_clade-1"/>
</dbReference>
<gene>
    <name evidence="2" type="ORF">DY023_13255</name>
</gene>
<keyword evidence="1" id="KW-0378">Hydrolase</keyword>
<dbReference type="SMART" id="SM00855">
    <property type="entry name" value="PGAM"/>
    <property type="match status" value="1"/>
</dbReference>
<proteinExistence type="predicted"/>
<dbReference type="OrthoDB" id="9800841at2"/>
<dbReference type="InterPro" id="IPR051021">
    <property type="entry name" value="Mito_Ser/Thr_phosphatase"/>
</dbReference>
<name>A0A371NTD3_9MICO</name>
<accession>A0A371NTD3</accession>
<dbReference type="PANTHER" id="PTHR20935:SF0">
    <property type="entry name" value="SERINE_THREONINE-PROTEIN PHOSPHATASE PGAM5, MITOCHONDRIAL"/>
    <property type="match status" value="1"/>
</dbReference>
<evidence type="ECO:0000313" key="2">
    <source>
        <dbReference type="EMBL" id="REJ04865.1"/>
    </source>
</evidence>
<dbReference type="EMBL" id="QUAB01000045">
    <property type="protein sequence ID" value="REJ04865.1"/>
    <property type="molecule type" value="Genomic_DNA"/>
</dbReference>
<organism evidence="2 3">
    <name type="scientific">Microbacterium bovistercoris</name>
    <dbReference type="NCBI Taxonomy" id="2293570"/>
    <lineage>
        <taxon>Bacteria</taxon>
        <taxon>Bacillati</taxon>
        <taxon>Actinomycetota</taxon>
        <taxon>Actinomycetes</taxon>
        <taxon>Micrococcales</taxon>
        <taxon>Microbacteriaceae</taxon>
        <taxon>Microbacterium</taxon>
    </lineage>
</organism>
<reference evidence="2 3" key="1">
    <citation type="submission" date="2018-08" db="EMBL/GenBank/DDBJ databases">
        <title>Isolation, diversity and antifungal activity of Actinobacteria from cow dung.</title>
        <authorList>
            <person name="Ling L."/>
        </authorList>
    </citation>
    <scope>NUCLEOTIDE SEQUENCE [LARGE SCALE GENOMIC DNA]</scope>
    <source>
        <strain evidence="2 3">NEAU-LLE</strain>
    </source>
</reference>
<keyword evidence="3" id="KW-1185">Reference proteome</keyword>
<evidence type="ECO:0000256" key="1">
    <source>
        <dbReference type="ARBA" id="ARBA00022801"/>
    </source>
</evidence>